<protein>
    <submittedName>
        <fullName evidence="1">Uncharacterized protein</fullName>
    </submittedName>
</protein>
<accession>A0A9Q1QKQ7</accession>
<keyword evidence="2" id="KW-1185">Reference proteome</keyword>
<organism evidence="1 2">
    <name type="scientific">Carnegiea gigantea</name>
    <dbReference type="NCBI Taxonomy" id="171969"/>
    <lineage>
        <taxon>Eukaryota</taxon>
        <taxon>Viridiplantae</taxon>
        <taxon>Streptophyta</taxon>
        <taxon>Embryophyta</taxon>
        <taxon>Tracheophyta</taxon>
        <taxon>Spermatophyta</taxon>
        <taxon>Magnoliopsida</taxon>
        <taxon>eudicotyledons</taxon>
        <taxon>Gunneridae</taxon>
        <taxon>Pentapetalae</taxon>
        <taxon>Caryophyllales</taxon>
        <taxon>Cactineae</taxon>
        <taxon>Cactaceae</taxon>
        <taxon>Cactoideae</taxon>
        <taxon>Echinocereeae</taxon>
        <taxon>Carnegiea</taxon>
    </lineage>
</organism>
<evidence type="ECO:0000313" key="2">
    <source>
        <dbReference type="Proteomes" id="UP001153076"/>
    </source>
</evidence>
<comment type="caution">
    <text evidence="1">The sequence shown here is derived from an EMBL/GenBank/DDBJ whole genome shotgun (WGS) entry which is preliminary data.</text>
</comment>
<gene>
    <name evidence="1" type="ORF">Cgig2_000199</name>
</gene>
<reference evidence="1" key="1">
    <citation type="submission" date="2022-04" db="EMBL/GenBank/DDBJ databases">
        <title>Carnegiea gigantea Genome sequencing and assembly v2.</title>
        <authorList>
            <person name="Copetti D."/>
            <person name="Sanderson M.J."/>
            <person name="Burquez A."/>
            <person name="Wojciechowski M.F."/>
        </authorList>
    </citation>
    <scope>NUCLEOTIDE SEQUENCE</scope>
    <source>
        <strain evidence="1">SGP5-SGP5p</strain>
        <tissue evidence="1">Aerial part</tissue>
    </source>
</reference>
<proteinExistence type="predicted"/>
<dbReference type="EMBL" id="JAKOGI010000069">
    <property type="protein sequence ID" value="KAJ8445887.1"/>
    <property type="molecule type" value="Genomic_DNA"/>
</dbReference>
<sequence length="152" mass="17243">MYRVLSRALAGYRILLDFLASNLHHFTSHQHLVGLKVNHPPSALQSLSSHSTRSQQSIPEKCTDQVEVPIDSEELKQLSASRWSSPCSFSSENDRTLFAESIGQEFHLSSTHYIDRLLFLTSNWQHSNSNNDDEIVDLMEPRLETFCVGNGQ</sequence>
<name>A0A9Q1QKQ7_9CARY</name>
<dbReference type="AlphaFoldDB" id="A0A9Q1QKQ7"/>
<dbReference type="Proteomes" id="UP001153076">
    <property type="component" value="Unassembled WGS sequence"/>
</dbReference>
<evidence type="ECO:0000313" key="1">
    <source>
        <dbReference type="EMBL" id="KAJ8445887.1"/>
    </source>
</evidence>